<dbReference type="Pfam" id="PF00326">
    <property type="entry name" value="Peptidase_S9"/>
    <property type="match status" value="1"/>
</dbReference>
<feature type="domain" description="Dipeptidylpeptidase IV N-terminal" evidence="2">
    <location>
        <begin position="106"/>
        <end position="322"/>
    </location>
</feature>
<protein>
    <submittedName>
        <fullName evidence="3">Peptidase S9</fullName>
    </submittedName>
</protein>
<keyword evidence="4" id="KW-1185">Reference proteome</keyword>
<dbReference type="InterPro" id="IPR050278">
    <property type="entry name" value="Serine_Prot_S9B/DPPIV"/>
</dbReference>
<dbReference type="InterPro" id="IPR001375">
    <property type="entry name" value="Peptidase_S9_cat"/>
</dbReference>
<accession>A0A2T7SNM1</accession>
<evidence type="ECO:0000313" key="3">
    <source>
        <dbReference type="EMBL" id="PVE04507.1"/>
    </source>
</evidence>
<feature type="domain" description="Peptidase S9 prolyl oligopeptidase catalytic" evidence="1">
    <location>
        <begin position="502"/>
        <end position="701"/>
    </location>
</feature>
<dbReference type="Proteomes" id="UP000245992">
    <property type="component" value="Unassembled WGS sequence"/>
</dbReference>
<dbReference type="PANTHER" id="PTHR11731:SF193">
    <property type="entry name" value="DIPEPTIDYL PEPTIDASE 9"/>
    <property type="match status" value="1"/>
</dbReference>
<dbReference type="Gene3D" id="2.140.10.30">
    <property type="entry name" value="Dipeptidylpeptidase IV, N-terminal domain"/>
    <property type="match status" value="1"/>
</dbReference>
<dbReference type="GO" id="GO:0008239">
    <property type="term" value="F:dipeptidyl-peptidase activity"/>
    <property type="evidence" value="ECO:0007669"/>
    <property type="project" value="TreeGrafter"/>
</dbReference>
<sequence length="702" mass="76286">METTGFPLQFARTRRFSLGVPRQFTVSPDGERVLFVRSVSGVDPRSRLWLYENGEERILADPSDPTGDMPVSDAERIRRERARETSVGVVGYATDREARVVAYALAGALWVVRTDGGAPWRVRTEGPVVDPRPSPDGAHVAYVSGGALRVVRTDGTDDRPLAEPETPDVTYGMADHTAAESIGRTRGYWWSPDGDALLVARVDTSMVRRWYLGDPSDPARAPRAVPYPAAGTANARTSLRVVRLDGRHIPVRLPERAPEDEAPAGVWRDPAFEYVVSAGWEKSGGPVIGLQTRDQRTLWVLGVDPADGEVERLFRQTDEHWGEWPPGAPLHTASGRAVLPCVRGDARSLRIGDAFAPDGLQVRAVLGAVGERVLFTASEEPTETHVWSYAPDTGFVRLTDEPGVHTASAGGDTVVLDSRTPDGHTVTVVRGGAPSGRIAVLTEQPLVTPEPVHLALGKRELRGRLHLPSWYTPDAGKLPVLLSPYAGPGMQVVTKGGGWYTAVCQWFAEQGFAVLATDGRGTPGRGVEWQRAILGDRLTPVLTDQIDALHAAAERYDALDLARVGIRGWSFSGYLAAAAVLHRPEVFHAAVAGAAPADRRLYDTYWEERYLGHPGIQPENYDRCSLIPYADRLTRPLLLVHGLADDNVFPAHTLRLSAALLAAGRPHSVLPLLGAGHLVTRVGQADTLLRHELDFLRKSLGI</sequence>
<dbReference type="PANTHER" id="PTHR11731">
    <property type="entry name" value="PROTEASE FAMILY S9B,C DIPEPTIDYL-PEPTIDASE IV-RELATED"/>
    <property type="match status" value="1"/>
</dbReference>
<dbReference type="InterPro" id="IPR002469">
    <property type="entry name" value="Peptidase_S9B_N"/>
</dbReference>
<dbReference type="RefSeq" id="WP_030353066.1">
    <property type="nucleotide sequence ID" value="NZ_AZSP01000387.1"/>
</dbReference>
<comment type="caution">
    <text evidence="3">The sequence shown here is derived from an EMBL/GenBank/DDBJ whole genome shotgun (WGS) entry which is preliminary data.</text>
</comment>
<dbReference type="AlphaFoldDB" id="A0A2T7SNM1"/>
<gene>
    <name evidence="3" type="ORF">Y717_11385</name>
</gene>
<reference evidence="3 4" key="1">
    <citation type="submission" date="2013-12" db="EMBL/GenBank/DDBJ databases">
        <title>Annotated genome of Streptomyces scopuliridis.</title>
        <authorList>
            <person name="Olson J.B."/>
        </authorList>
    </citation>
    <scope>NUCLEOTIDE SEQUENCE [LARGE SCALE GENOMIC DNA]</scope>
    <source>
        <strain evidence="3 4">RB72</strain>
    </source>
</reference>
<dbReference type="SUPFAM" id="SSF53474">
    <property type="entry name" value="alpha/beta-Hydrolases"/>
    <property type="match status" value="1"/>
</dbReference>
<name>A0A2T7SNM1_9ACTN</name>
<dbReference type="GO" id="GO:0006508">
    <property type="term" value="P:proteolysis"/>
    <property type="evidence" value="ECO:0007669"/>
    <property type="project" value="InterPro"/>
</dbReference>
<dbReference type="STRING" id="1440053.GCA_000718095_04037"/>
<dbReference type="OrthoDB" id="9812921at2"/>
<dbReference type="EMBL" id="AZSP01000387">
    <property type="protein sequence ID" value="PVE04507.1"/>
    <property type="molecule type" value="Genomic_DNA"/>
</dbReference>
<dbReference type="GO" id="GO:0008236">
    <property type="term" value="F:serine-type peptidase activity"/>
    <property type="evidence" value="ECO:0007669"/>
    <property type="project" value="InterPro"/>
</dbReference>
<dbReference type="InterPro" id="IPR029058">
    <property type="entry name" value="AB_hydrolase_fold"/>
</dbReference>
<dbReference type="SUPFAM" id="SSF82171">
    <property type="entry name" value="DPP6 N-terminal domain-like"/>
    <property type="match status" value="1"/>
</dbReference>
<evidence type="ECO:0000259" key="1">
    <source>
        <dbReference type="Pfam" id="PF00326"/>
    </source>
</evidence>
<evidence type="ECO:0000259" key="2">
    <source>
        <dbReference type="Pfam" id="PF00930"/>
    </source>
</evidence>
<organism evidence="3 4">
    <name type="scientific">Streptomyces scopuliridis RB72</name>
    <dbReference type="NCBI Taxonomy" id="1440053"/>
    <lineage>
        <taxon>Bacteria</taxon>
        <taxon>Bacillati</taxon>
        <taxon>Actinomycetota</taxon>
        <taxon>Actinomycetes</taxon>
        <taxon>Kitasatosporales</taxon>
        <taxon>Streptomycetaceae</taxon>
        <taxon>Streptomyces</taxon>
    </lineage>
</organism>
<proteinExistence type="predicted"/>
<dbReference type="Pfam" id="PF00930">
    <property type="entry name" value="DPPIV_N"/>
    <property type="match status" value="1"/>
</dbReference>
<dbReference type="Gene3D" id="3.40.50.1820">
    <property type="entry name" value="alpha/beta hydrolase"/>
    <property type="match status" value="1"/>
</dbReference>
<evidence type="ECO:0000313" key="4">
    <source>
        <dbReference type="Proteomes" id="UP000245992"/>
    </source>
</evidence>